<protein>
    <recommendedName>
        <fullName evidence="7">Bifunctional chorismate mutase/prephenate dehydratase</fullName>
        <ecNumber evidence="6">4.2.1.51</ecNumber>
    </recommendedName>
    <alternativeName>
        <fullName evidence="17">Chorismate mutase-prephenate dehydratase</fullName>
    </alternativeName>
    <alternativeName>
        <fullName evidence="8">Prephenate dehydratase</fullName>
    </alternativeName>
    <alternativeName>
        <fullName evidence="16">p-protein</fullName>
    </alternativeName>
</protein>
<evidence type="ECO:0000256" key="3">
    <source>
        <dbReference type="ARBA" id="ARBA00004496"/>
    </source>
</evidence>
<keyword evidence="11" id="KW-0057">Aromatic amino acid biosynthesis</keyword>
<sequence length="384" mass="43716">MKDLLEIRQEIDKVDSEIAKLYEKRMEIAGEVAEYKIANGKKVFDREREKAKLEKIKAYAHNDFNRKGLTELFEQIMSMSRKFQYKKMNENNPSGKLSFFPIDALDSENIKVVYQGVEGAYSQIATRSLFGKNSTISNVATFRDAMEAIEEGVCDYAVLPIENSTAGMVTDIYDLLVEFENYIVGEKILKIEHALLGVPGACLSDIKRVYSHPQGLMQCQKFLSEHRQIEQISMANTAMAAQKILKDNDATQAAIASTYAGELYGLEVLKEKINFESNNSTRFIVVTNQKVFLKDADKISICFEIDNTSGSLYHILSHFIYNDLNMIKIESRPLEGRPWEYKFFIDFEGNIKDSSVRNALCGLRGEARNMKVLGNYKSLDEKEN</sequence>
<evidence type="ECO:0000256" key="10">
    <source>
        <dbReference type="ARBA" id="ARBA00022605"/>
    </source>
</evidence>
<evidence type="ECO:0000256" key="19">
    <source>
        <dbReference type="PIRSR" id="PIRSR001500-2"/>
    </source>
</evidence>
<dbReference type="OrthoDB" id="9802281at2"/>
<dbReference type="SMART" id="SM00830">
    <property type="entry name" value="CM_2"/>
    <property type="match status" value="1"/>
</dbReference>
<feature type="site" description="Essential for prephenate dehydratase activity" evidence="19">
    <location>
        <position position="281"/>
    </location>
</feature>
<evidence type="ECO:0000256" key="2">
    <source>
        <dbReference type="ARBA" id="ARBA00002364"/>
    </source>
</evidence>
<keyword evidence="12" id="KW-0584">Phenylalanine biosynthesis</keyword>
<comment type="catalytic activity">
    <reaction evidence="1">
        <text>chorismate = prephenate</text>
        <dbReference type="Rhea" id="RHEA:13897"/>
        <dbReference type="ChEBI" id="CHEBI:29748"/>
        <dbReference type="ChEBI" id="CHEBI:29934"/>
        <dbReference type="EC" id="5.4.99.5"/>
    </reaction>
</comment>
<dbReference type="InterPro" id="IPR045865">
    <property type="entry name" value="ACT-like_dom_sf"/>
</dbReference>
<evidence type="ECO:0000256" key="17">
    <source>
        <dbReference type="ARBA" id="ARBA00031520"/>
    </source>
</evidence>
<reference evidence="23 24" key="1">
    <citation type="submission" date="2016-10" db="EMBL/GenBank/DDBJ databases">
        <authorList>
            <person name="de Groot N.N."/>
        </authorList>
    </citation>
    <scope>NUCLEOTIDE SEQUENCE [LARGE SCALE GENOMIC DNA]</scope>
    <source>
        <strain evidence="23 24">DSM 5522</strain>
    </source>
</reference>
<dbReference type="UniPathway" id="UPA00120">
    <property type="reaction ID" value="UER00203"/>
</dbReference>
<dbReference type="Pfam" id="PF00800">
    <property type="entry name" value="PDT"/>
    <property type="match status" value="1"/>
</dbReference>
<dbReference type="InterPro" id="IPR001086">
    <property type="entry name" value="Preph_deHydtase"/>
</dbReference>
<dbReference type="Gene3D" id="1.20.59.10">
    <property type="entry name" value="Chorismate mutase"/>
    <property type="match status" value="1"/>
</dbReference>
<feature type="domain" description="ACT" evidence="22">
    <location>
        <begin position="300"/>
        <end position="375"/>
    </location>
</feature>
<gene>
    <name evidence="23" type="ORF">SAMN05216249_107126</name>
</gene>
<evidence type="ECO:0000256" key="15">
    <source>
        <dbReference type="ARBA" id="ARBA00023268"/>
    </source>
</evidence>
<evidence type="ECO:0000256" key="7">
    <source>
        <dbReference type="ARBA" id="ARBA00014401"/>
    </source>
</evidence>
<dbReference type="InterPro" id="IPR011279">
    <property type="entry name" value="Chorismate_mutase_GmP"/>
</dbReference>
<evidence type="ECO:0000256" key="5">
    <source>
        <dbReference type="ARBA" id="ARBA00004817"/>
    </source>
</evidence>
<dbReference type="PROSITE" id="PS51171">
    <property type="entry name" value="PREPHENATE_DEHYDR_3"/>
    <property type="match status" value="1"/>
</dbReference>
<dbReference type="UniPathway" id="UPA00121">
    <property type="reaction ID" value="UER00345"/>
</dbReference>
<dbReference type="NCBIfam" id="TIGR01805">
    <property type="entry name" value="CM_mono_grmpos"/>
    <property type="match status" value="1"/>
</dbReference>
<dbReference type="GO" id="GO:0005737">
    <property type="term" value="C:cytoplasm"/>
    <property type="evidence" value="ECO:0007669"/>
    <property type="project" value="UniProtKB-SubCell"/>
</dbReference>
<feature type="domain" description="Prephenate dehydratase" evidence="21">
    <location>
        <begin position="111"/>
        <end position="288"/>
    </location>
</feature>
<dbReference type="PROSITE" id="PS51671">
    <property type="entry name" value="ACT"/>
    <property type="match status" value="1"/>
</dbReference>
<dbReference type="EC" id="4.2.1.51" evidence="6"/>
<dbReference type="PROSITE" id="PS51168">
    <property type="entry name" value="CHORISMATE_MUT_2"/>
    <property type="match status" value="1"/>
</dbReference>
<dbReference type="CDD" id="cd13631">
    <property type="entry name" value="PBP2_Ct-PDT_like"/>
    <property type="match status" value="1"/>
</dbReference>
<dbReference type="InterPro" id="IPR008242">
    <property type="entry name" value="Chor_mutase/pphenate_deHydtase"/>
</dbReference>
<comment type="pathway">
    <text evidence="5">Metabolic intermediate biosynthesis; prephenate biosynthesis; prephenate from chorismate: step 1/1.</text>
</comment>
<dbReference type="FunFam" id="3.40.190.10:FF:000034">
    <property type="entry name" value="Chorismate mutase/prephenate dehydratase"/>
    <property type="match status" value="1"/>
</dbReference>
<evidence type="ECO:0000256" key="11">
    <source>
        <dbReference type="ARBA" id="ARBA00023141"/>
    </source>
</evidence>
<evidence type="ECO:0000256" key="18">
    <source>
        <dbReference type="ARBA" id="ARBA00047848"/>
    </source>
</evidence>
<dbReference type="Gene3D" id="3.40.190.10">
    <property type="entry name" value="Periplasmic binding protein-like II"/>
    <property type="match status" value="2"/>
</dbReference>
<evidence type="ECO:0000259" key="22">
    <source>
        <dbReference type="PROSITE" id="PS51671"/>
    </source>
</evidence>
<evidence type="ECO:0000256" key="8">
    <source>
        <dbReference type="ARBA" id="ARBA00021872"/>
    </source>
</evidence>
<comment type="pathway">
    <text evidence="4">Amino-acid biosynthesis; L-phenylalanine biosynthesis; phenylpyruvate from prephenate: step 1/1.</text>
</comment>
<dbReference type="InterPro" id="IPR036263">
    <property type="entry name" value="Chorismate_II_sf"/>
</dbReference>
<dbReference type="SUPFAM" id="SSF53850">
    <property type="entry name" value="Periplasmic binding protein-like II"/>
    <property type="match status" value="1"/>
</dbReference>
<dbReference type="PANTHER" id="PTHR21022:SF19">
    <property type="entry name" value="PREPHENATE DEHYDRATASE-RELATED"/>
    <property type="match status" value="1"/>
</dbReference>
<name>A0A1I0XTG5_9FIRM</name>
<dbReference type="PIRSF" id="PIRSF001500">
    <property type="entry name" value="Chor_mut_pdt_Ppr"/>
    <property type="match status" value="1"/>
</dbReference>
<dbReference type="STRING" id="1120918.SAMN05216249_107126"/>
<evidence type="ECO:0000256" key="14">
    <source>
        <dbReference type="ARBA" id="ARBA00023239"/>
    </source>
</evidence>
<dbReference type="InterPro" id="IPR002912">
    <property type="entry name" value="ACT_dom"/>
</dbReference>
<keyword evidence="9" id="KW-0963">Cytoplasm</keyword>
<evidence type="ECO:0000256" key="12">
    <source>
        <dbReference type="ARBA" id="ARBA00023222"/>
    </source>
</evidence>
<accession>A0A1I0XTG5</accession>
<comment type="subcellular location">
    <subcellularLocation>
        <location evidence="3">Cytoplasm</location>
    </subcellularLocation>
</comment>
<dbReference type="RefSeq" id="WP_092871857.1">
    <property type="nucleotide sequence ID" value="NZ_FOJY01000007.1"/>
</dbReference>
<comment type="catalytic activity">
    <reaction evidence="18">
        <text>prephenate + H(+) = 3-phenylpyruvate + CO2 + H2O</text>
        <dbReference type="Rhea" id="RHEA:21648"/>
        <dbReference type="ChEBI" id="CHEBI:15377"/>
        <dbReference type="ChEBI" id="CHEBI:15378"/>
        <dbReference type="ChEBI" id="CHEBI:16526"/>
        <dbReference type="ChEBI" id="CHEBI:18005"/>
        <dbReference type="ChEBI" id="CHEBI:29934"/>
        <dbReference type="EC" id="4.2.1.51"/>
    </reaction>
</comment>
<evidence type="ECO:0000259" key="21">
    <source>
        <dbReference type="PROSITE" id="PS51171"/>
    </source>
</evidence>
<evidence type="ECO:0000256" key="6">
    <source>
        <dbReference type="ARBA" id="ARBA00013147"/>
    </source>
</evidence>
<dbReference type="SUPFAM" id="SSF48600">
    <property type="entry name" value="Chorismate mutase II"/>
    <property type="match status" value="1"/>
</dbReference>
<comment type="function">
    <text evidence="2">Catalyzes the Claisen rearrangement of chorismate to prephenate and the decarboxylation/dehydration of prephenate to phenylpyruvate.</text>
</comment>
<dbReference type="Gene3D" id="3.30.70.260">
    <property type="match status" value="1"/>
</dbReference>
<evidence type="ECO:0000256" key="4">
    <source>
        <dbReference type="ARBA" id="ARBA00004741"/>
    </source>
</evidence>
<evidence type="ECO:0000313" key="24">
    <source>
        <dbReference type="Proteomes" id="UP000198838"/>
    </source>
</evidence>
<dbReference type="SUPFAM" id="SSF55021">
    <property type="entry name" value="ACT-like"/>
    <property type="match status" value="1"/>
</dbReference>
<evidence type="ECO:0000256" key="13">
    <source>
        <dbReference type="ARBA" id="ARBA00023235"/>
    </source>
</evidence>
<dbReference type="PANTHER" id="PTHR21022">
    <property type="entry name" value="PREPHENATE DEHYDRATASE P PROTEIN"/>
    <property type="match status" value="1"/>
</dbReference>
<keyword evidence="24" id="KW-1185">Reference proteome</keyword>
<dbReference type="AlphaFoldDB" id="A0A1I0XTG5"/>
<dbReference type="NCBIfam" id="NF008865">
    <property type="entry name" value="PRK11898.1"/>
    <property type="match status" value="1"/>
</dbReference>
<dbReference type="Pfam" id="PF01817">
    <property type="entry name" value="CM_2"/>
    <property type="match status" value="1"/>
</dbReference>
<dbReference type="GO" id="GO:0009094">
    <property type="term" value="P:L-phenylalanine biosynthetic process"/>
    <property type="evidence" value="ECO:0007669"/>
    <property type="project" value="UniProtKB-UniPathway"/>
</dbReference>
<evidence type="ECO:0000256" key="16">
    <source>
        <dbReference type="ARBA" id="ARBA00031175"/>
    </source>
</evidence>
<dbReference type="CDD" id="cd04905">
    <property type="entry name" value="ACT_CM-PDT"/>
    <property type="match status" value="1"/>
</dbReference>
<evidence type="ECO:0000256" key="9">
    <source>
        <dbReference type="ARBA" id="ARBA00022490"/>
    </source>
</evidence>
<dbReference type="GO" id="GO:0004106">
    <property type="term" value="F:chorismate mutase activity"/>
    <property type="evidence" value="ECO:0007669"/>
    <property type="project" value="UniProtKB-EC"/>
</dbReference>
<keyword evidence="10" id="KW-0028">Amino-acid biosynthesis</keyword>
<evidence type="ECO:0000256" key="1">
    <source>
        <dbReference type="ARBA" id="ARBA00000824"/>
    </source>
</evidence>
<dbReference type="InterPro" id="IPR002701">
    <property type="entry name" value="CM_II_prokaryot"/>
</dbReference>
<organism evidence="23 24">
    <name type="scientific">Acetitomaculum ruminis DSM 5522</name>
    <dbReference type="NCBI Taxonomy" id="1120918"/>
    <lineage>
        <taxon>Bacteria</taxon>
        <taxon>Bacillati</taxon>
        <taxon>Bacillota</taxon>
        <taxon>Clostridia</taxon>
        <taxon>Lachnospirales</taxon>
        <taxon>Lachnospiraceae</taxon>
        <taxon>Acetitomaculum</taxon>
    </lineage>
</organism>
<keyword evidence="14" id="KW-0456">Lyase</keyword>
<dbReference type="EMBL" id="FOJY01000007">
    <property type="protein sequence ID" value="SFB03957.1"/>
    <property type="molecule type" value="Genomic_DNA"/>
</dbReference>
<evidence type="ECO:0000259" key="20">
    <source>
        <dbReference type="PROSITE" id="PS51168"/>
    </source>
</evidence>
<dbReference type="InterPro" id="IPR036979">
    <property type="entry name" value="CM_dom_sf"/>
</dbReference>
<proteinExistence type="predicted"/>
<feature type="domain" description="Chorismate mutase" evidence="20">
    <location>
        <begin position="1"/>
        <end position="88"/>
    </location>
</feature>
<keyword evidence="15" id="KW-0511">Multifunctional enzyme</keyword>
<evidence type="ECO:0000313" key="23">
    <source>
        <dbReference type="EMBL" id="SFB03957.1"/>
    </source>
</evidence>
<dbReference type="GO" id="GO:0004664">
    <property type="term" value="F:prephenate dehydratase activity"/>
    <property type="evidence" value="ECO:0007669"/>
    <property type="project" value="UniProtKB-EC"/>
</dbReference>
<keyword evidence="13" id="KW-0413">Isomerase</keyword>
<dbReference type="Proteomes" id="UP000198838">
    <property type="component" value="Unassembled WGS sequence"/>
</dbReference>
<dbReference type="GO" id="GO:0046417">
    <property type="term" value="P:chorismate metabolic process"/>
    <property type="evidence" value="ECO:0007669"/>
    <property type="project" value="InterPro"/>
</dbReference>